<dbReference type="RefSeq" id="WP_100742782.1">
    <property type="nucleotide sequence ID" value="NZ_NPDW01000001.1"/>
</dbReference>
<accession>A0A2N0ANW8</accession>
<dbReference type="NCBIfam" id="NF008854">
    <property type="entry name" value="PRK11892.1"/>
    <property type="match status" value="1"/>
</dbReference>
<keyword evidence="2" id="KW-0560">Oxidoreductase</keyword>
<dbReference type="EMBL" id="NPDX01000001">
    <property type="protein sequence ID" value="PJZ85871.1"/>
    <property type="molecule type" value="Genomic_DNA"/>
</dbReference>
<dbReference type="Proteomes" id="UP000232145">
    <property type="component" value="Unassembled WGS sequence"/>
</dbReference>
<dbReference type="InterPro" id="IPR029061">
    <property type="entry name" value="THDP-binding"/>
</dbReference>
<dbReference type="Gene3D" id="3.40.50.970">
    <property type="match status" value="1"/>
</dbReference>
<evidence type="ECO:0000256" key="1">
    <source>
        <dbReference type="ARBA" id="ARBA00001964"/>
    </source>
</evidence>
<dbReference type="SMART" id="SM00861">
    <property type="entry name" value="Transket_pyr"/>
    <property type="match status" value="1"/>
</dbReference>
<dbReference type="SUPFAM" id="SSF52518">
    <property type="entry name" value="Thiamin diphosphate-binding fold (THDP-binding)"/>
    <property type="match status" value="1"/>
</dbReference>
<dbReference type="GO" id="GO:0016491">
    <property type="term" value="F:oxidoreductase activity"/>
    <property type="evidence" value="ECO:0007669"/>
    <property type="project" value="UniProtKB-KW"/>
</dbReference>
<keyword evidence="5" id="KW-0670">Pyruvate</keyword>
<proteinExistence type="predicted"/>
<sequence length="324" mass="35722">MAILTYREALNRAMVEEMEKDPLIYLMGEEVGHYQGAYKVSQGMLDKFGEERVIDTPISENGFAGIGVGSAMVGLRPIIEFMTWNFSLVAIDQIINSAAKMNFMSGGQFPMPIVFRGAGGVGGRLGAQHSQAFESWYAHCPGLKVVCPATPKDAYGLLKSSIRDNNPTIFIESEVLYGSKGEVPEQEYTIPLGLGEIKRKGTDITLVTWSRALGFAEEAASILEKEGISVEIVDLRSLRPLDENLIYESVKKTNRAIVVEEGWPVAGFGAQIAYLIQKNAFAYLDHPVERVTQMDVPMSYAANLERMSLPNATRVADTIREMLQ</sequence>
<dbReference type="Pfam" id="PF02779">
    <property type="entry name" value="Transket_pyr"/>
    <property type="match status" value="1"/>
</dbReference>
<evidence type="ECO:0000313" key="6">
    <source>
        <dbReference type="Proteomes" id="UP000232145"/>
    </source>
</evidence>
<dbReference type="NCBIfam" id="NF006667">
    <property type="entry name" value="PRK09212.1"/>
    <property type="match status" value="1"/>
</dbReference>
<comment type="cofactor">
    <cofactor evidence="1">
        <name>thiamine diphosphate</name>
        <dbReference type="ChEBI" id="CHEBI:58937"/>
    </cofactor>
</comment>
<dbReference type="FunFam" id="3.40.50.920:FF:000001">
    <property type="entry name" value="Pyruvate dehydrogenase E1 beta subunit"/>
    <property type="match status" value="1"/>
</dbReference>
<dbReference type="PANTHER" id="PTHR43257">
    <property type="entry name" value="PYRUVATE DEHYDROGENASE E1 COMPONENT BETA SUBUNIT"/>
    <property type="match status" value="1"/>
</dbReference>
<evidence type="ECO:0000313" key="5">
    <source>
        <dbReference type="EMBL" id="PJZ85871.1"/>
    </source>
</evidence>
<dbReference type="Gene3D" id="3.40.50.920">
    <property type="match status" value="1"/>
</dbReference>
<evidence type="ECO:0000256" key="3">
    <source>
        <dbReference type="ARBA" id="ARBA00023052"/>
    </source>
</evidence>
<keyword evidence="6" id="KW-1185">Reference proteome</keyword>
<name>A0A2N0ANW8_9LEPT</name>
<comment type="caution">
    <text evidence="5">The sequence shown here is derived from an EMBL/GenBank/DDBJ whole genome shotgun (WGS) entry which is preliminary data.</text>
</comment>
<protein>
    <submittedName>
        <fullName evidence="5">Pyruvate dehydrogenase complex E1 component subunit beta</fullName>
    </submittedName>
</protein>
<dbReference type="SUPFAM" id="SSF52922">
    <property type="entry name" value="TK C-terminal domain-like"/>
    <property type="match status" value="1"/>
</dbReference>
<dbReference type="InterPro" id="IPR033248">
    <property type="entry name" value="Transketolase_C"/>
</dbReference>
<dbReference type="AlphaFoldDB" id="A0A2N0ANW8"/>
<dbReference type="InterPro" id="IPR009014">
    <property type="entry name" value="Transketo_C/PFOR_II"/>
</dbReference>
<reference evidence="5 6" key="1">
    <citation type="submission" date="2017-07" db="EMBL/GenBank/DDBJ databases">
        <title>Leptospira spp. isolated from tropical soils.</title>
        <authorList>
            <person name="Thibeaux R."/>
            <person name="Iraola G."/>
            <person name="Ferres I."/>
            <person name="Bierque E."/>
            <person name="Girault D."/>
            <person name="Soupe-Gilbert M.-E."/>
            <person name="Picardeau M."/>
            <person name="Goarant C."/>
        </authorList>
    </citation>
    <scope>NUCLEOTIDE SEQUENCE [LARGE SCALE GENOMIC DNA]</scope>
    <source>
        <strain evidence="5 6">FH2-B-A1</strain>
    </source>
</reference>
<feature type="domain" description="Transketolase-like pyrimidine-binding" evidence="4">
    <location>
        <begin position="4"/>
        <end position="179"/>
    </location>
</feature>
<organism evidence="5 6">
    <name type="scientific">Leptospira harrisiae</name>
    <dbReference type="NCBI Taxonomy" id="2023189"/>
    <lineage>
        <taxon>Bacteria</taxon>
        <taxon>Pseudomonadati</taxon>
        <taxon>Spirochaetota</taxon>
        <taxon>Spirochaetia</taxon>
        <taxon>Leptospirales</taxon>
        <taxon>Leptospiraceae</taxon>
        <taxon>Leptospira</taxon>
    </lineage>
</organism>
<gene>
    <name evidence="5" type="ORF">CH364_06685</name>
</gene>
<dbReference type="InterPro" id="IPR005475">
    <property type="entry name" value="Transketolase-like_Pyr-bd"/>
</dbReference>
<dbReference type="OrthoDB" id="8732661at2"/>
<dbReference type="Pfam" id="PF02780">
    <property type="entry name" value="Transketolase_C"/>
    <property type="match status" value="1"/>
</dbReference>
<dbReference type="CDD" id="cd07036">
    <property type="entry name" value="TPP_PYR_E1-PDHc-beta_like"/>
    <property type="match status" value="1"/>
</dbReference>
<keyword evidence="3" id="KW-0786">Thiamine pyrophosphate</keyword>
<dbReference type="FunFam" id="3.40.50.970:FF:000001">
    <property type="entry name" value="Pyruvate dehydrogenase E1 beta subunit"/>
    <property type="match status" value="1"/>
</dbReference>
<dbReference type="PANTHER" id="PTHR43257:SF2">
    <property type="entry name" value="PYRUVATE DEHYDROGENASE E1 COMPONENT SUBUNIT BETA"/>
    <property type="match status" value="1"/>
</dbReference>
<evidence type="ECO:0000259" key="4">
    <source>
        <dbReference type="SMART" id="SM00861"/>
    </source>
</evidence>
<evidence type="ECO:0000256" key="2">
    <source>
        <dbReference type="ARBA" id="ARBA00023002"/>
    </source>
</evidence>